<evidence type="ECO:0000313" key="2">
    <source>
        <dbReference type="Proteomes" id="UP000005239"/>
    </source>
</evidence>
<proteinExistence type="predicted"/>
<name>A0A2A6CVV0_PRIPA</name>
<protein>
    <submittedName>
        <fullName evidence="1">Uncharacterized protein</fullName>
    </submittedName>
</protein>
<reference evidence="1" key="2">
    <citation type="submission" date="2022-06" db="UniProtKB">
        <authorList>
            <consortium name="EnsemblMetazoa"/>
        </authorList>
    </citation>
    <scope>IDENTIFICATION</scope>
    <source>
        <strain evidence="1">PS312</strain>
    </source>
</reference>
<dbReference type="EnsemblMetazoa" id="PPA36089.1">
    <property type="protein sequence ID" value="PPA36089.1"/>
    <property type="gene ID" value="WBGene00274458"/>
</dbReference>
<dbReference type="Proteomes" id="UP000005239">
    <property type="component" value="Unassembled WGS sequence"/>
</dbReference>
<accession>A0A8R1UQG1</accession>
<reference evidence="2" key="1">
    <citation type="journal article" date="2008" name="Nat. Genet.">
        <title>The Pristionchus pacificus genome provides a unique perspective on nematode lifestyle and parasitism.</title>
        <authorList>
            <person name="Dieterich C."/>
            <person name="Clifton S.W."/>
            <person name="Schuster L.N."/>
            <person name="Chinwalla A."/>
            <person name="Delehaunty K."/>
            <person name="Dinkelacker I."/>
            <person name="Fulton L."/>
            <person name="Fulton R."/>
            <person name="Godfrey J."/>
            <person name="Minx P."/>
            <person name="Mitreva M."/>
            <person name="Roeseler W."/>
            <person name="Tian H."/>
            <person name="Witte H."/>
            <person name="Yang S.P."/>
            <person name="Wilson R.K."/>
            <person name="Sommer R.J."/>
        </authorList>
    </citation>
    <scope>NUCLEOTIDE SEQUENCE [LARGE SCALE GENOMIC DNA]</scope>
    <source>
        <strain evidence="2">PS312</strain>
    </source>
</reference>
<evidence type="ECO:0000313" key="1">
    <source>
        <dbReference type="EnsemblMetazoa" id="PPA36089.1"/>
    </source>
</evidence>
<gene>
    <name evidence="1" type="primary">WBGene00274458</name>
</gene>
<organism evidence="1 2">
    <name type="scientific">Pristionchus pacificus</name>
    <name type="common">Parasitic nematode worm</name>
    <dbReference type="NCBI Taxonomy" id="54126"/>
    <lineage>
        <taxon>Eukaryota</taxon>
        <taxon>Metazoa</taxon>
        <taxon>Ecdysozoa</taxon>
        <taxon>Nematoda</taxon>
        <taxon>Chromadorea</taxon>
        <taxon>Rhabditida</taxon>
        <taxon>Rhabditina</taxon>
        <taxon>Diplogasteromorpha</taxon>
        <taxon>Diplogasteroidea</taxon>
        <taxon>Neodiplogasteridae</taxon>
        <taxon>Pristionchus</taxon>
    </lineage>
</organism>
<accession>A0A2A6CVV0</accession>
<sequence length="251" mass="27269">DVSSNFRSTAIALSVEFVAEKLGIALVDEKLSSFASFQCNGLVADYIALESGLTRSQVKLKTLVAEEIIPNASANGFIEIRNQQASNMFDLTFVQCKETGYKLNVASMPLTVYFNPKFLGTLQKFFAVESVEQLEKDKITSLTGFTSGKTVANTQPSSMILHVSMKEIELVIIESSTVCSSQSLILSFDIEAHPENGSPTILAGINNLVMYTAAKPEISVLIPNEEMSYTELASVNVLDTLDISLMIEGAM</sequence>
<keyword evidence="2" id="KW-1185">Reference proteome</keyword>
<dbReference type="AlphaFoldDB" id="A0A2A6CVV0"/>